<dbReference type="InterPro" id="IPR003331">
    <property type="entry name" value="UDP_GlcNAc_Epimerase_2_dom"/>
</dbReference>
<name>A0A0P0KTS7_LEGPN</name>
<dbReference type="Pfam" id="PF02350">
    <property type="entry name" value="Epimerase_2"/>
    <property type="match status" value="1"/>
</dbReference>
<evidence type="ECO:0000259" key="1">
    <source>
        <dbReference type="Pfam" id="PF02350"/>
    </source>
</evidence>
<dbReference type="InterPro" id="IPR020004">
    <property type="entry name" value="UDP-GlcNAc_Epase"/>
</dbReference>
<dbReference type="PANTHER" id="PTHR43174">
    <property type="entry name" value="UDP-N-ACETYLGLUCOSAMINE 2-EPIMERASE"/>
    <property type="match status" value="1"/>
</dbReference>
<protein>
    <submittedName>
        <fullName evidence="2">NeuC</fullName>
    </submittedName>
</protein>
<evidence type="ECO:0000313" key="2">
    <source>
        <dbReference type="EMBL" id="ALK48426.1"/>
    </source>
</evidence>
<proteinExistence type="predicted"/>
<sequence>MTRKIIYVTGTRADYGLMREVLKRLHQSEDIDLSICVTGMHLDALYGNTVNEIKADQFSICGIIPVDLANAQHSSMAKAIGHELLGFTEVFESETPDVVLLLGDRGEMLAAAIAAIHLNIPVVHLHGGERSGTVDEMVRHAISKLSHYHFVATEASKQRLIRMGEKEETIFQVGAPGLDEIMQYKTSTRDVFNQRYGFSPDKKICLLIYHPVVQEVDSIKIQFQSVIQAALDTNLQIICLEPNSDTGGRLIREVIQEYIDHPDVRIIKHLHRPEFIDCLANSDVMLGNSSSGIIEAASFNLNVVNVGSRQNLRERSGNVIDVGVTYDAILAGLREALNRPKMEYSNCYGDGKTSEKCYQLLKTIPLHSQILNKCNAY</sequence>
<reference evidence="2" key="1">
    <citation type="journal article" date="2015" name="Antonie Van Leeuwenhoek">
        <title>Structural comparison of O-antigen gene clusters of Legionella pneumophila and its application of a serogroup-specific multiplex PCR assay.</title>
        <authorList>
            <person name="Cao B."/>
            <person name="Tian Z."/>
            <person name="Wang S."/>
            <person name="Zhu Z."/>
            <person name="Sun Y."/>
            <person name="Feng L."/>
            <person name="Wang L."/>
        </authorList>
    </citation>
    <scope>NUCLEOTIDE SEQUENCE</scope>
    <source>
        <strain evidence="2">NCTC12181</strain>
    </source>
</reference>
<dbReference type="Gene3D" id="3.40.50.2000">
    <property type="entry name" value="Glycogen Phosphorylase B"/>
    <property type="match status" value="2"/>
</dbReference>
<organism evidence="2">
    <name type="scientific">Legionella pneumophila</name>
    <dbReference type="NCBI Taxonomy" id="446"/>
    <lineage>
        <taxon>Bacteria</taxon>
        <taxon>Pseudomonadati</taxon>
        <taxon>Pseudomonadota</taxon>
        <taxon>Gammaproteobacteria</taxon>
        <taxon>Legionellales</taxon>
        <taxon>Legionellaceae</taxon>
        <taxon>Legionella</taxon>
    </lineage>
</organism>
<gene>
    <name evidence="2" type="primary">neuC</name>
</gene>
<dbReference type="CDD" id="cd03786">
    <property type="entry name" value="GTB_UDP-GlcNAc_2-Epimerase"/>
    <property type="match status" value="1"/>
</dbReference>
<dbReference type="InterPro" id="IPR029767">
    <property type="entry name" value="WecB-like"/>
</dbReference>
<accession>A0A0P0KTS7</accession>
<dbReference type="GO" id="GO:0004553">
    <property type="term" value="F:hydrolase activity, hydrolyzing O-glycosyl compounds"/>
    <property type="evidence" value="ECO:0007669"/>
    <property type="project" value="InterPro"/>
</dbReference>
<dbReference type="EMBL" id="KR350684">
    <property type="protein sequence ID" value="ALK48426.1"/>
    <property type="molecule type" value="Genomic_DNA"/>
</dbReference>
<feature type="domain" description="UDP-N-acetylglucosamine 2-epimerase" evidence="1">
    <location>
        <begin position="23"/>
        <end position="362"/>
    </location>
</feature>
<dbReference type="RefSeq" id="WP_027226302.1">
    <property type="nucleotide sequence ID" value="NZ_UGOQ01000002.1"/>
</dbReference>
<dbReference type="SUPFAM" id="SSF53756">
    <property type="entry name" value="UDP-Glycosyltransferase/glycogen phosphorylase"/>
    <property type="match status" value="1"/>
</dbReference>
<dbReference type="PANTHER" id="PTHR43174:SF3">
    <property type="entry name" value="UDP-N-ACETYLGLUCOSAMINE 2-EPIMERASE"/>
    <property type="match status" value="1"/>
</dbReference>
<dbReference type="AlphaFoldDB" id="A0A0P0KTS7"/>
<dbReference type="GO" id="GO:0006047">
    <property type="term" value="P:UDP-N-acetylglucosamine metabolic process"/>
    <property type="evidence" value="ECO:0007669"/>
    <property type="project" value="InterPro"/>
</dbReference>
<dbReference type="NCBIfam" id="TIGR03568">
    <property type="entry name" value="NeuC_NnaA"/>
    <property type="match status" value="1"/>
</dbReference>